<comment type="catalytic activity">
    <reaction evidence="1">
        <text>Hydrolysis of terminal non-reducing alpha-L-arabinofuranoside residues in alpha-L-arabinosides.</text>
        <dbReference type="EC" id="3.2.1.55"/>
    </reaction>
</comment>
<dbReference type="Pfam" id="PF06964">
    <property type="entry name" value="Alpha-L-AF_C"/>
    <property type="match status" value="1"/>
</dbReference>
<dbReference type="Gene3D" id="2.60.40.1180">
    <property type="entry name" value="Golgi alpha-mannosidase II"/>
    <property type="match status" value="1"/>
</dbReference>
<dbReference type="InterPro" id="IPR013780">
    <property type="entry name" value="Glyco_hydro_b"/>
</dbReference>
<evidence type="ECO:0000256" key="2">
    <source>
        <dbReference type="ARBA" id="ARBA00007186"/>
    </source>
</evidence>
<dbReference type="SUPFAM" id="SSF51011">
    <property type="entry name" value="Glycosyl hydrolase domain"/>
    <property type="match status" value="1"/>
</dbReference>
<evidence type="ECO:0000256" key="6">
    <source>
        <dbReference type="ARBA" id="ARBA00023277"/>
    </source>
</evidence>
<dbReference type="InterPro" id="IPR017853">
    <property type="entry name" value="GH"/>
</dbReference>
<keyword evidence="8" id="KW-0732">Signal</keyword>
<evidence type="ECO:0000256" key="8">
    <source>
        <dbReference type="SAM" id="SignalP"/>
    </source>
</evidence>
<comment type="caution">
    <text evidence="10">The sequence shown here is derived from an EMBL/GenBank/DDBJ whole genome shotgun (WGS) entry which is preliminary data.</text>
</comment>
<name>A0ABT1W9D1_9PROT</name>
<dbReference type="Proteomes" id="UP001524587">
    <property type="component" value="Unassembled WGS sequence"/>
</dbReference>
<dbReference type="EMBL" id="JAMSKV010000007">
    <property type="protein sequence ID" value="MCQ8278701.1"/>
    <property type="molecule type" value="Genomic_DNA"/>
</dbReference>
<gene>
    <name evidence="10" type="ORF">NFI95_09575</name>
</gene>
<comment type="subunit">
    <text evidence="3">Homohexamer; trimer of dimers.</text>
</comment>
<sequence length="514" mass="56506">MSAWWAAVLAILMPAAAAAAADHVTIDGAPRTKTVLDRHIFGQFSEQLGRGIEDGIWVGPDSRIPNIDGFRRDVVEGLKALHVSDIRWPGGCFADEYHWRDGIGPRDRRPVRTNTNWGDTTEDNAFGTQEFMRFTALVGADRYLAVNLGSASPSEGAEWLQYITAPHGSTLANERSTNGDPQPWTVSMIGIGNELWGCGGTMEAGYAADLTRRYATFLKVPDSMHALKIASGPYGDDTAWTETMMRHASDQIDGLSLHFYTMPKDWKHVAKSHATGFDQTDWTRVLSMAAQMDTVLSAQERVMDKYDPSRRVALIVDEWGTWYEPEPGTNPHWLFQQNTIRDALVASTTFDIFARHAARVRGANIAQMVNVLQALFLTDGATTIRTPTYWAFDLYKNDQGGSVLPTRVTTHRLTHGSWSIEALSASAVRGRDGVVRLALTNTDPEQSDAVDVSLSGLSERNVSGRILTGPAMDARNTAEHPDAVRPAPFESAVLSGNALQVTLPPRSVVMLELR</sequence>
<dbReference type="SMART" id="SM00813">
    <property type="entry name" value="Alpha-L-AF_C"/>
    <property type="match status" value="1"/>
</dbReference>
<dbReference type="PANTHER" id="PTHR43576:SF2">
    <property type="entry name" value="INTRACELLULAR EXO-ALPHA-L-ARABINOFURANOSIDASE 2"/>
    <property type="match status" value="1"/>
</dbReference>
<proteinExistence type="inferred from homology"/>
<organism evidence="10 11">
    <name type="scientific">Endosaccharibacter trunci</name>
    <dbReference type="NCBI Taxonomy" id="2812733"/>
    <lineage>
        <taxon>Bacteria</taxon>
        <taxon>Pseudomonadati</taxon>
        <taxon>Pseudomonadota</taxon>
        <taxon>Alphaproteobacteria</taxon>
        <taxon>Acetobacterales</taxon>
        <taxon>Acetobacteraceae</taxon>
        <taxon>Endosaccharibacter</taxon>
    </lineage>
</organism>
<evidence type="ECO:0000256" key="4">
    <source>
        <dbReference type="ARBA" id="ARBA00012670"/>
    </source>
</evidence>
<feature type="chain" id="PRO_5047215006" description="non-reducing end alpha-L-arabinofuranosidase" evidence="8">
    <location>
        <begin position="21"/>
        <end position="514"/>
    </location>
</feature>
<keyword evidence="11" id="KW-1185">Reference proteome</keyword>
<keyword evidence="7" id="KW-0326">Glycosidase</keyword>
<feature type="domain" description="Alpha-L-arabinofuranosidase C-terminal" evidence="9">
    <location>
        <begin position="317"/>
        <end position="507"/>
    </location>
</feature>
<protein>
    <recommendedName>
        <fullName evidence="4">non-reducing end alpha-L-arabinofuranosidase</fullName>
        <ecNumber evidence="4">3.2.1.55</ecNumber>
    </recommendedName>
</protein>
<evidence type="ECO:0000259" key="9">
    <source>
        <dbReference type="SMART" id="SM00813"/>
    </source>
</evidence>
<dbReference type="EC" id="3.2.1.55" evidence="4"/>
<dbReference type="RefSeq" id="WP_422864180.1">
    <property type="nucleotide sequence ID" value="NZ_JAMSKV010000007.1"/>
</dbReference>
<evidence type="ECO:0000256" key="5">
    <source>
        <dbReference type="ARBA" id="ARBA00022801"/>
    </source>
</evidence>
<dbReference type="Gene3D" id="3.20.20.80">
    <property type="entry name" value="Glycosidases"/>
    <property type="match status" value="1"/>
</dbReference>
<evidence type="ECO:0000256" key="3">
    <source>
        <dbReference type="ARBA" id="ARBA00011165"/>
    </source>
</evidence>
<evidence type="ECO:0000256" key="7">
    <source>
        <dbReference type="ARBA" id="ARBA00023295"/>
    </source>
</evidence>
<keyword evidence="6" id="KW-0119">Carbohydrate metabolism</keyword>
<evidence type="ECO:0000313" key="10">
    <source>
        <dbReference type="EMBL" id="MCQ8278701.1"/>
    </source>
</evidence>
<dbReference type="InterPro" id="IPR010720">
    <property type="entry name" value="Alpha-L-AF_C"/>
</dbReference>
<keyword evidence="5" id="KW-0378">Hydrolase</keyword>
<dbReference type="PANTHER" id="PTHR43576">
    <property type="entry name" value="ALPHA-L-ARABINOFURANOSIDASE C-RELATED"/>
    <property type="match status" value="1"/>
</dbReference>
<dbReference type="InterPro" id="IPR055235">
    <property type="entry name" value="ASD1_cat"/>
</dbReference>
<dbReference type="Pfam" id="PF22848">
    <property type="entry name" value="ASD1_dom"/>
    <property type="match status" value="1"/>
</dbReference>
<reference evidence="10 11" key="1">
    <citation type="submission" date="2022-06" db="EMBL/GenBank/DDBJ databases">
        <title>Endosaccharibacter gen. nov., sp. nov., endophytic bacteria isolated from sugarcane.</title>
        <authorList>
            <person name="Pitiwittayakul N."/>
            <person name="Yukphan P."/>
            <person name="Charoenyingcharoen P."/>
            <person name="Tanasupawat S."/>
        </authorList>
    </citation>
    <scope>NUCLEOTIDE SEQUENCE [LARGE SCALE GENOMIC DNA]</scope>
    <source>
        <strain evidence="10 11">KSS8</strain>
    </source>
</reference>
<evidence type="ECO:0000256" key="1">
    <source>
        <dbReference type="ARBA" id="ARBA00001462"/>
    </source>
</evidence>
<dbReference type="SUPFAM" id="SSF51445">
    <property type="entry name" value="(Trans)glycosidases"/>
    <property type="match status" value="1"/>
</dbReference>
<accession>A0ABT1W9D1</accession>
<comment type="similarity">
    <text evidence="2">Belongs to the glycosyl hydrolase 51 family.</text>
</comment>
<feature type="signal peptide" evidence="8">
    <location>
        <begin position="1"/>
        <end position="20"/>
    </location>
</feature>
<evidence type="ECO:0000313" key="11">
    <source>
        <dbReference type="Proteomes" id="UP001524587"/>
    </source>
</evidence>